<feature type="compositionally biased region" description="Polar residues" evidence="1">
    <location>
        <begin position="76"/>
        <end position="88"/>
    </location>
</feature>
<reference evidence="4" key="1">
    <citation type="journal article" date="2019" name="Int. J. Syst. Evol. Microbiol.">
        <title>The Global Catalogue of Microorganisms (GCM) 10K type strain sequencing project: providing services to taxonomists for standard genome sequencing and annotation.</title>
        <authorList>
            <consortium name="The Broad Institute Genomics Platform"/>
            <consortium name="The Broad Institute Genome Sequencing Center for Infectious Disease"/>
            <person name="Wu L."/>
            <person name="Ma J."/>
        </authorList>
    </citation>
    <scope>NUCLEOTIDE SEQUENCE [LARGE SCALE GENOMIC DNA]</scope>
    <source>
        <strain evidence="4">NBRC 103632</strain>
    </source>
</reference>
<evidence type="ECO:0000256" key="2">
    <source>
        <dbReference type="SAM" id="SignalP"/>
    </source>
</evidence>
<evidence type="ECO:0000313" key="4">
    <source>
        <dbReference type="Proteomes" id="UP001157440"/>
    </source>
</evidence>
<evidence type="ECO:0000256" key="1">
    <source>
        <dbReference type="SAM" id="MobiDB-lite"/>
    </source>
</evidence>
<proteinExistence type="predicted"/>
<keyword evidence="4" id="KW-1185">Reference proteome</keyword>
<organism evidence="3 4">
    <name type="scientific">Methylobacterium tardum</name>
    <dbReference type="NCBI Taxonomy" id="374432"/>
    <lineage>
        <taxon>Bacteria</taxon>
        <taxon>Pseudomonadati</taxon>
        <taxon>Pseudomonadota</taxon>
        <taxon>Alphaproteobacteria</taxon>
        <taxon>Hyphomicrobiales</taxon>
        <taxon>Methylobacteriaceae</taxon>
        <taxon>Methylobacterium</taxon>
    </lineage>
</organism>
<dbReference type="RefSeq" id="WP_238198694.1">
    <property type="nucleotide sequence ID" value="NZ_BPQZ01000026.1"/>
</dbReference>
<sequence length="88" mass="8595">MQRSSAGLLAGFAAASLTGPASATPAGPSPSVAASDGLLTTVRARRHRMRRGARMLGGSRFNNVTRGAIGGDSGGNAVTGSTAAPSGR</sequence>
<feature type="region of interest" description="Disordered" evidence="1">
    <location>
        <begin position="50"/>
        <end position="88"/>
    </location>
</feature>
<comment type="caution">
    <text evidence="3">The sequence shown here is derived from an EMBL/GenBank/DDBJ whole genome shotgun (WGS) entry which is preliminary data.</text>
</comment>
<gene>
    <name evidence="3" type="ORF">GCM10007890_41590</name>
</gene>
<protein>
    <submittedName>
        <fullName evidence="3">Uncharacterized protein</fullName>
    </submittedName>
</protein>
<feature type="chain" id="PRO_5041340216" evidence="2">
    <location>
        <begin position="24"/>
        <end position="88"/>
    </location>
</feature>
<accession>A0AA37WTD8</accession>
<feature type="signal peptide" evidence="2">
    <location>
        <begin position="1"/>
        <end position="23"/>
    </location>
</feature>
<dbReference type="EMBL" id="BSPL01000020">
    <property type="protein sequence ID" value="GLS72146.1"/>
    <property type="molecule type" value="Genomic_DNA"/>
</dbReference>
<keyword evidence="2" id="KW-0732">Signal</keyword>
<dbReference type="AlphaFoldDB" id="A0AA37WTD8"/>
<evidence type="ECO:0000313" key="3">
    <source>
        <dbReference type="EMBL" id="GLS72146.1"/>
    </source>
</evidence>
<name>A0AA37WTD8_9HYPH</name>
<dbReference type="Proteomes" id="UP001157440">
    <property type="component" value="Unassembled WGS sequence"/>
</dbReference>